<dbReference type="InterPro" id="IPR003495">
    <property type="entry name" value="CobW/HypB/UreG_nucleotide-bd"/>
</dbReference>
<dbReference type="Pfam" id="PF02492">
    <property type="entry name" value="cobW"/>
    <property type="match status" value="1"/>
</dbReference>
<feature type="region of interest" description="Disordered" evidence="1">
    <location>
        <begin position="224"/>
        <end position="251"/>
    </location>
</feature>
<dbReference type="EMBL" id="BAABLX010000076">
    <property type="protein sequence ID" value="GAA4958599.1"/>
    <property type="molecule type" value="Genomic_DNA"/>
</dbReference>
<dbReference type="Gene3D" id="3.40.50.300">
    <property type="entry name" value="P-loop containing nucleotide triphosphate hydrolases"/>
    <property type="match status" value="1"/>
</dbReference>
<organism evidence="3 4">
    <name type="scientific">Halioxenophilus aromaticivorans</name>
    <dbReference type="NCBI Taxonomy" id="1306992"/>
    <lineage>
        <taxon>Bacteria</taxon>
        <taxon>Pseudomonadati</taxon>
        <taxon>Pseudomonadota</taxon>
        <taxon>Gammaproteobacteria</taxon>
        <taxon>Alteromonadales</taxon>
        <taxon>Alteromonadaceae</taxon>
        <taxon>Halioxenophilus</taxon>
    </lineage>
</organism>
<dbReference type="RefSeq" id="WP_345427424.1">
    <property type="nucleotide sequence ID" value="NZ_AP031496.1"/>
</dbReference>
<name>A0AAV3U8L8_9ALTE</name>
<evidence type="ECO:0000313" key="3">
    <source>
        <dbReference type="EMBL" id="GAA4958599.1"/>
    </source>
</evidence>
<proteinExistence type="predicted"/>
<dbReference type="InterPro" id="IPR027417">
    <property type="entry name" value="P-loop_NTPase"/>
</dbReference>
<keyword evidence="4" id="KW-1185">Reference proteome</keyword>
<feature type="compositionally biased region" description="Low complexity" evidence="1">
    <location>
        <begin position="224"/>
        <end position="240"/>
    </location>
</feature>
<feature type="domain" description="CobW/HypB/UreG nucleotide-binding" evidence="2">
    <location>
        <begin position="8"/>
        <end position="172"/>
    </location>
</feature>
<comment type="caution">
    <text evidence="3">The sequence shown here is derived from an EMBL/GenBank/DDBJ whole genome shotgun (WGS) entry which is preliminary data.</text>
</comment>
<evidence type="ECO:0000313" key="4">
    <source>
        <dbReference type="Proteomes" id="UP001409585"/>
    </source>
</evidence>
<accession>A0AAV3U8L8</accession>
<dbReference type="CDD" id="cd03112">
    <property type="entry name" value="CobW-like"/>
    <property type="match status" value="1"/>
</dbReference>
<dbReference type="PANTHER" id="PTHR13748">
    <property type="entry name" value="COBW-RELATED"/>
    <property type="match status" value="1"/>
</dbReference>
<dbReference type="PANTHER" id="PTHR13748:SF46">
    <property type="entry name" value="ZINC CHAPERONE YEIR"/>
    <property type="match status" value="1"/>
</dbReference>
<sequence>MTKLTAIPTNVITGFLGVGKTTAILNLLQQKPSDERWAILVNEFGEVGIDGELCNSRLGQQAENVFIKEVPGGCMCCAAGLPMQMAMNMLLAKAKPQRLLIEPTGLGHPREVLDTLGADYNQELLALQATITLVDARKIKDARYTQHATFNQQLDVADVIVANKSDLYKPEDFSNLLVYLESKGNLSNAPIYQVQNGELQPQWLQTKWLQTKRSQTKPLTPEVNALNSANSSAPNSVKSNAHTHHHPSANSVELLSEKTLPEEGYLCLTGSGDGFHTVGWIFDSRWVFNTDKLNLLLLGIPAERIKGVLITSEGITVFNKADDVLTQSPGYESDDSRLEIISDYALNDTELTQALMDCLAYR</sequence>
<dbReference type="InterPro" id="IPR051316">
    <property type="entry name" value="Zinc-reg_GTPase_activator"/>
</dbReference>
<dbReference type="Proteomes" id="UP001409585">
    <property type="component" value="Unassembled WGS sequence"/>
</dbReference>
<dbReference type="AlphaFoldDB" id="A0AAV3U8L8"/>
<dbReference type="SUPFAM" id="SSF52540">
    <property type="entry name" value="P-loop containing nucleoside triphosphate hydrolases"/>
    <property type="match status" value="1"/>
</dbReference>
<gene>
    <name evidence="3" type="ORF">GCM10025791_44220</name>
</gene>
<reference evidence="4" key="1">
    <citation type="journal article" date="2019" name="Int. J. Syst. Evol. Microbiol.">
        <title>The Global Catalogue of Microorganisms (GCM) 10K type strain sequencing project: providing services to taxonomists for standard genome sequencing and annotation.</title>
        <authorList>
            <consortium name="The Broad Institute Genomics Platform"/>
            <consortium name="The Broad Institute Genome Sequencing Center for Infectious Disease"/>
            <person name="Wu L."/>
            <person name="Ma J."/>
        </authorList>
    </citation>
    <scope>NUCLEOTIDE SEQUENCE [LARGE SCALE GENOMIC DNA]</scope>
    <source>
        <strain evidence="4">JCM 19134</strain>
    </source>
</reference>
<protein>
    <submittedName>
        <fullName evidence="3">GTP-binding protein</fullName>
    </submittedName>
</protein>
<dbReference type="GO" id="GO:0005737">
    <property type="term" value="C:cytoplasm"/>
    <property type="evidence" value="ECO:0007669"/>
    <property type="project" value="TreeGrafter"/>
</dbReference>
<evidence type="ECO:0000256" key="1">
    <source>
        <dbReference type="SAM" id="MobiDB-lite"/>
    </source>
</evidence>
<evidence type="ECO:0000259" key="2">
    <source>
        <dbReference type="Pfam" id="PF02492"/>
    </source>
</evidence>